<accession>A0A835WCI4</accession>
<dbReference type="SMART" id="SM00356">
    <property type="entry name" value="ZnF_C3H1"/>
    <property type="match status" value="2"/>
</dbReference>
<evidence type="ECO:0000259" key="7">
    <source>
        <dbReference type="PROSITE" id="PS50103"/>
    </source>
</evidence>
<dbReference type="EMBL" id="JAEHOC010000002">
    <property type="protein sequence ID" value="KAG2444735.1"/>
    <property type="molecule type" value="Genomic_DNA"/>
</dbReference>
<feature type="compositionally biased region" description="Low complexity" evidence="6">
    <location>
        <begin position="532"/>
        <end position="541"/>
    </location>
</feature>
<evidence type="ECO:0000256" key="3">
    <source>
        <dbReference type="ARBA" id="ARBA00022833"/>
    </source>
</evidence>
<evidence type="ECO:0000256" key="5">
    <source>
        <dbReference type="PROSITE-ProRule" id="PRU00723"/>
    </source>
</evidence>
<feature type="compositionally biased region" description="Low complexity" evidence="6">
    <location>
        <begin position="669"/>
        <end position="678"/>
    </location>
</feature>
<dbReference type="PANTHER" id="PTHR14493:SF50">
    <property type="entry name" value="RING FINGER PROTEIN UNKEMPT"/>
    <property type="match status" value="1"/>
</dbReference>
<feature type="compositionally biased region" description="Low complexity" evidence="6">
    <location>
        <begin position="220"/>
        <end position="233"/>
    </location>
</feature>
<feature type="domain" description="C3H1-type" evidence="7">
    <location>
        <begin position="93"/>
        <end position="121"/>
    </location>
</feature>
<dbReference type="Gene3D" id="4.10.1000.10">
    <property type="entry name" value="Zinc finger, CCCH-type"/>
    <property type="match status" value="1"/>
</dbReference>
<evidence type="ECO:0000256" key="1">
    <source>
        <dbReference type="ARBA" id="ARBA00022723"/>
    </source>
</evidence>
<dbReference type="InterPro" id="IPR045234">
    <property type="entry name" value="Unkempt-like"/>
</dbReference>
<protein>
    <recommendedName>
        <fullName evidence="7">C3H1-type domain-containing protein</fullName>
    </recommendedName>
</protein>
<evidence type="ECO:0000256" key="6">
    <source>
        <dbReference type="SAM" id="MobiDB-lite"/>
    </source>
</evidence>
<feature type="compositionally biased region" description="Low complexity" evidence="6">
    <location>
        <begin position="600"/>
        <end position="611"/>
    </location>
</feature>
<keyword evidence="4" id="KW-0238">DNA-binding</keyword>
<evidence type="ECO:0000313" key="8">
    <source>
        <dbReference type="EMBL" id="KAG2444735.1"/>
    </source>
</evidence>
<reference evidence="8" key="1">
    <citation type="journal article" date="2020" name="bioRxiv">
        <title>Comparative genomics of Chlamydomonas.</title>
        <authorList>
            <person name="Craig R.J."/>
            <person name="Hasan A.R."/>
            <person name="Ness R.W."/>
            <person name="Keightley P.D."/>
        </authorList>
    </citation>
    <scope>NUCLEOTIDE SEQUENCE</scope>
    <source>
        <strain evidence="8">SAG 7.73</strain>
    </source>
</reference>
<keyword evidence="3 5" id="KW-0862">Zinc</keyword>
<keyword evidence="9" id="KW-1185">Reference proteome</keyword>
<feature type="region of interest" description="Disordered" evidence="6">
    <location>
        <begin position="215"/>
        <end position="239"/>
    </location>
</feature>
<dbReference type="Proteomes" id="UP000650467">
    <property type="component" value="Unassembled WGS sequence"/>
</dbReference>
<feature type="region of interest" description="Disordered" evidence="6">
    <location>
        <begin position="565"/>
        <end position="612"/>
    </location>
</feature>
<feature type="compositionally biased region" description="Gly residues" evidence="6">
    <location>
        <begin position="703"/>
        <end position="713"/>
    </location>
</feature>
<evidence type="ECO:0000256" key="4">
    <source>
        <dbReference type="ARBA" id="ARBA00023125"/>
    </source>
</evidence>
<dbReference type="InterPro" id="IPR036855">
    <property type="entry name" value="Znf_CCCH_sf"/>
</dbReference>
<keyword evidence="2 5" id="KW-0863">Zinc-finger</keyword>
<dbReference type="GO" id="GO:0008270">
    <property type="term" value="F:zinc ion binding"/>
    <property type="evidence" value="ECO:0007669"/>
    <property type="project" value="UniProtKB-KW"/>
</dbReference>
<dbReference type="AlphaFoldDB" id="A0A835WCI4"/>
<proteinExistence type="predicted"/>
<feature type="compositionally biased region" description="Low complexity" evidence="6">
    <location>
        <begin position="647"/>
        <end position="661"/>
    </location>
</feature>
<organism evidence="8 9">
    <name type="scientific">Chlamydomonas incerta</name>
    <dbReference type="NCBI Taxonomy" id="51695"/>
    <lineage>
        <taxon>Eukaryota</taxon>
        <taxon>Viridiplantae</taxon>
        <taxon>Chlorophyta</taxon>
        <taxon>core chlorophytes</taxon>
        <taxon>Chlorophyceae</taxon>
        <taxon>CS clade</taxon>
        <taxon>Chlamydomonadales</taxon>
        <taxon>Chlamydomonadaceae</taxon>
        <taxon>Chlamydomonas</taxon>
    </lineage>
</organism>
<comment type="caution">
    <text evidence="8">The sequence shown here is derived from an EMBL/GenBank/DDBJ whole genome shotgun (WGS) entry which is preliminary data.</text>
</comment>
<evidence type="ECO:0000313" key="9">
    <source>
        <dbReference type="Proteomes" id="UP000650467"/>
    </source>
</evidence>
<feature type="compositionally biased region" description="Gly residues" evidence="6">
    <location>
        <begin position="522"/>
        <end position="531"/>
    </location>
</feature>
<keyword evidence="1 5" id="KW-0479">Metal-binding</keyword>
<dbReference type="PANTHER" id="PTHR14493">
    <property type="entry name" value="UNKEMPT FAMILY MEMBER"/>
    <property type="match status" value="1"/>
</dbReference>
<dbReference type="OrthoDB" id="410307at2759"/>
<dbReference type="PROSITE" id="PS50103">
    <property type="entry name" value="ZF_C3H1"/>
    <property type="match status" value="1"/>
</dbReference>
<dbReference type="SUPFAM" id="SSF90229">
    <property type="entry name" value="CCCH zinc finger"/>
    <property type="match status" value="1"/>
</dbReference>
<name>A0A835WCI4_CHLIN</name>
<feature type="region of interest" description="Disordered" evidence="6">
    <location>
        <begin position="463"/>
        <end position="541"/>
    </location>
</feature>
<sequence length="789" mass="79786">MLQIGNFTLQPPGGTKLCHLLSDEALLRKLAPSLTTGAEDCVSALRALNLPDSFWTDEFKVVPCAKTFSHKWTLCPCAHIGETARRRCPRSVNYKAVLCPLVKAKKTCPLGDACGYAHNVFEHWLHPSRYKTRLCSFGRNCNRSICFFAHSAEELRCVPASDELKEGDERDYLMQLIMAQESGLLPPTPGMQAPLSPSIMPGMNDLLSQALRSPLPPSGRPSLNGVSAPLPSLGGLGGDPSGMISARQSMNGLPDLMTNARASMSGIPDAASAAAAAYARASMSGVPDHTSFMAAGLSGPGRASMPGLPGDMGAHGPHGHGAHGHGPHGHMMGGRSSLNGLAMPGGDPLSVAAGMGSGRPSLSGVNDPANMLLSMSVQNSMQRALSSELNSGAAFNAAAMQRALSSELANGNMAAAAAAFNANAAQAAMERAFSRELAAAGAASPLHSAHAAAAAMERAYSQREVGGGGGMGSGATASAMERALQHSRSMGSGSGMDGQRCLAHTPSVNSVESDSLLHLPRGGNGNGGHGQHAGLPMGSAASSGMIGQAGGMGGMGFMGGAGGPGMPVVDFEPQAPPRLSDPGSNFGGMTSQLQHHHHQQMQSQHQHQQAQGLLSSKDFAGFETLLPLVNNALASGALNLPAMRRSNSGNSANSNSGRVVSPPLVDAAGSPTHSGSRTPPSPSGSAGAGGGSAEHPVDAGGSPSRGGGGGSGPGVLPVDAPSAAAYEGMLRRVAAAAAAGGAGVGAVPVGVDQGYLTDLVARLQDQGVNKEQLVSSLSQLLAQLLSVGN</sequence>
<feature type="zinc finger region" description="C3H1-type" evidence="5">
    <location>
        <begin position="93"/>
        <end position="121"/>
    </location>
</feature>
<evidence type="ECO:0000256" key="2">
    <source>
        <dbReference type="ARBA" id="ARBA00022771"/>
    </source>
</evidence>
<dbReference type="InterPro" id="IPR057444">
    <property type="entry name" value="Znf-CCCH_AtC3H23-like"/>
</dbReference>
<gene>
    <name evidence="8" type="ORF">HXX76_001479</name>
</gene>
<dbReference type="InterPro" id="IPR000571">
    <property type="entry name" value="Znf_CCCH"/>
</dbReference>
<dbReference type="Pfam" id="PF25512">
    <property type="entry name" value="zf-CCCH_AtC3H23"/>
    <property type="match status" value="1"/>
</dbReference>
<feature type="region of interest" description="Disordered" evidence="6">
    <location>
        <begin position="647"/>
        <end position="716"/>
    </location>
</feature>
<dbReference type="GO" id="GO:0003677">
    <property type="term" value="F:DNA binding"/>
    <property type="evidence" value="ECO:0007669"/>
    <property type="project" value="UniProtKB-KW"/>
</dbReference>